<reference evidence="1" key="1">
    <citation type="journal article" date="2019" name="bioRxiv">
        <title>The Genome of the Zebra Mussel, Dreissena polymorpha: A Resource for Invasive Species Research.</title>
        <authorList>
            <person name="McCartney M.A."/>
            <person name="Auch B."/>
            <person name="Kono T."/>
            <person name="Mallez S."/>
            <person name="Zhang Y."/>
            <person name="Obille A."/>
            <person name="Becker A."/>
            <person name="Abrahante J.E."/>
            <person name="Garbe J."/>
            <person name="Badalamenti J.P."/>
            <person name="Herman A."/>
            <person name="Mangelson H."/>
            <person name="Liachko I."/>
            <person name="Sullivan S."/>
            <person name="Sone E.D."/>
            <person name="Koren S."/>
            <person name="Silverstein K.A.T."/>
            <person name="Beckman K.B."/>
            <person name="Gohl D.M."/>
        </authorList>
    </citation>
    <scope>NUCLEOTIDE SEQUENCE</scope>
    <source>
        <strain evidence="1">Duluth1</strain>
        <tissue evidence="1">Whole animal</tissue>
    </source>
</reference>
<dbReference type="EMBL" id="JAIWYP010000002">
    <property type="protein sequence ID" value="KAH3870831.1"/>
    <property type="molecule type" value="Genomic_DNA"/>
</dbReference>
<comment type="caution">
    <text evidence="1">The sequence shown here is derived from an EMBL/GenBank/DDBJ whole genome shotgun (WGS) entry which is preliminary data.</text>
</comment>
<gene>
    <name evidence="1" type="ORF">DPMN_034022</name>
</gene>
<evidence type="ECO:0000313" key="2">
    <source>
        <dbReference type="Proteomes" id="UP000828390"/>
    </source>
</evidence>
<dbReference type="Proteomes" id="UP000828390">
    <property type="component" value="Unassembled WGS sequence"/>
</dbReference>
<sequence length="69" mass="7780">LNHCFRDFDFSDRIIFIGTRRAKTSDVIVCESIQSYGRADNIEQCAGVSEEHPWAKTTSLRNTTIESAA</sequence>
<accession>A0A9D4M742</accession>
<organism evidence="1 2">
    <name type="scientific">Dreissena polymorpha</name>
    <name type="common">Zebra mussel</name>
    <name type="synonym">Mytilus polymorpha</name>
    <dbReference type="NCBI Taxonomy" id="45954"/>
    <lineage>
        <taxon>Eukaryota</taxon>
        <taxon>Metazoa</taxon>
        <taxon>Spiralia</taxon>
        <taxon>Lophotrochozoa</taxon>
        <taxon>Mollusca</taxon>
        <taxon>Bivalvia</taxon>
        <taxon>Autobranchia</taxon>
        <taxon>Heteroconchia</taxon>
        <taxon>Euheterodonta</taxon>
        <taxon>Imparidentia</taxon>
        <taxon>Neoheterodontei</taxon>
        <taxon>Myida</taxon>
        <taxon>Dreissenoidea</taxon>
        <taxon>Dreissenidae</taxon>
        <taxon>Dreissena</taxon>
    </lineage>
</organism>
<evidence type="ECO:0000313" key="1">
    <source>
        <dbReference type="EMBL" id="KAH3870831.1"/>
    </source>
</evidence>
<feature type="non-terminal residue" evidence="1">
    <location>
        <position position="1"/>
    </location>
</feature>
<reference evidence="1" key="2">
    <citation type="submission" date="2020-11" db="EMBL/GenBank/DDBJ databases">
        <authorList>
            <person name="McCartney M.A."/>
            <person name="Auch B."/>
            <person name="Kono T."/>
            <person name="Mallez S."/>
            <person name="Becker A."/>
            <person name="Gohl D.M."/>
            <person name="Silverstein K.A.T."/>
            <person name="Koren S."/>
            <person name="Bechman K.B."/>
            <person name="Herman A."/>
            <person name="Abrahante J.E."/>
            <person name="Garbe J."/>
        </authorList>
    </citation>
    <scope>NUCLEOTIDE SEQUENCE</scope>
    <source>
        <strain evidence="1">Duluth1</strain>
        <tissue evidence="1">Whole animal</tissue>
    </source>
</reference>
<protein>
    <submittedName>
        <fullName evidence="1">Uncharacterized protein</fullName>
    </submittedName>
</protein>
<proteinExistence type="predicted"/>
<name>A0A9D4M742_DREPO</name>
<keyword evidence="2" id="KW-1185">Reference proteome</keyword>
<dbReference type="AlphaFoldDB" id="A0A9D4M742"/>